<organism evidence="2 3">
    <name type="scientific">Cyanobium gracile (strain ATCC 27147 / PCC 6307)</name>
    <dbReference type="NCBI Taxonomy" id="292564"/>
    <lineage>
        <taxon>Bacteria</taxon>
        <taxon>Bacillati</taxon>
        <taxon>Cyanobacteriota</taxon>
        <taxon>Cyanophyceae</taxon>
        <taxon>Synechococcales</taxon>
        <taxon>Prochlorococcaceae</taxon>
        <taxon>Cyanobium</taxon>
    </lineage>
</organism>
<name>K9P9E9_CYAGP</name>
<dbReference type="KEGG" id="cgc:Cyagr_2487"/>
<dbReference type="Proteomes" id="UP000010388">
    <property type="component" value="Chromosome"/>
</dbReference>
<dbReference type="EMBL" id="CP003495">
    <property type="protein sequence ID" value="AFY29593.1"/>
    <property type="molecule type" value="Genomic_DNA"/>
</dbReference>
<sequence length="63" mass="6835">MATDASPIWKSKVAGQSSAPSVEPPRPGALPPLTARYGVRQELIDDALAFMDEYDDVFRSLAQ</sequence>
<dbReference type="HOGENOM" id="CLU_2878356_0_0_3"/>
<evidence type="ECO:0000256" key="1">
    <source>
        <dbReference type="SAM" id="MobiDB-lite"/>
    </source>
</evidence>
<accession>K9P9E9</accession>
<proteinExistence type="predicted"/>
<reference evidence="3" key="1">
    <citation type="journal article" date="2013" name="Proc. Natl. Acad. Sci. U.S.A.">
        <title>Improving the coverage of the cyanobacterial phylum using diversity-driven genome sequencing.</title>
        <authorList>
            <person name="Shih P.M."/>
            <person name="Wu D."/>
            <person name="Latifi A."/>
            <person name="Axen S.D."/>
            <person name="Fewer D.P."/>
            <person name="Talla E."/>
            <person name="Calteau A."/>
            <person name="Cai F."/>
            <person name="Tandeau de Marsac N."/>
            <person name="Rippka R."/>
            <person name="Herdman M."/>
            <person name="Sivonen K."/>
            <person name="Coursin T."/>
            <person name="Laurent T."/>
            <person name="Goodwin L."/>
            <person name="Nolan M."/>
            <person name="Davenport K.W."/>
            <person name="Han C.S."/>
            <person name="Rubin E.M."/>
            <person name="Eisen J.A."/>
            <person name="Woyke T."/>
            <person name="Gugger M."/>
            <person name="Kerfeld C.A."/>
        </authorList>
    </citation>
    <scope>NUCLEOTIDE SEQUENCE [LARGE SCALE GENOMIC DNA]</scope>
    <source>
        <strain evidence="3">ATCC 27147 / PCC 6307</strain>
    </source>
</reference>
<protein>
    <submittedName>
        <fullName evidence="2">Uncharacterized protein</fullName>
    </submittedName>
</protein>
<feature type="region of interest" description="Disordered" evidence="1">
    <location>
        <begin position="1"/>
        <end position="30"/>
    </location>
</feature>
<gene>
    <name evidence="2" type="ordered locus">Cyagr_2487</name>
</gene>
<evidence type="ECO:0000313" key="3">
    <source>
        <dbReference type="Proteomes" id="UP000010388"/>
    </source>
</evidence>
<dbReference type="AlphaFoldDB" id="K9P9E9"/>
<evidence type="ECO:0000313" key="2">
    <source>
        <dbReference type="EMBL" id="AFY29593.1"/>
    </source>
</evidence>
<dbReference type="STRING" id="292564.Cyagr_2487"/>